<proteinExistence type="predicted"/>
<dbReference type="InterPro" id="IPR024535">
    <property type="entry name" value="RHGA/B-epi-like_pectate_lyase"/>
</dbReference>
<dbReference type="InterPro" id="IPR006626">
    <property type="entry name" value="PbH1"/>
</dbReference>
<organism evidence="2 3">
    <name type="scientific">Cohnella suwonensis</name>
    <dbReference type="NCBI Taxonomy" id="696072"/>
    <lineage>
        <taxon>Bacteria</taxon>
        <taxon>Bacillati</taxon>
        <taxon>Bacillota</taxon>
        <taxon>Bacilli</taxon>
        <taxon>Bacillales</taxon>
        <taxon>Paenibacillaceae</taxon>
        <taxon>Cohnella</taxon>
    </lineage>
</organism>
<name>A0ABW0M4V2_9BACL</name>
<dbReference type="InterPro" id="IPR011050">
    <property type="entry name" value="Pectin_lyase_fold/virulence"/>
</dbReference>
<dbReference type="EMBL" id="JBHSMH010000118">
    <property type="protein sequence ID" value="MFC5472192.1"/>
    <property type="molecule type" value="Genomic_DNA"/>
</dbReference>
<evidence type="ECO:0000313" key="2">
    <source>
        <dbReference type="EMBL" id="MFC5472192.1"/>
    </source>
</evidence>
<dbReference type="Gene3D" id="2.160.20.10">
    <property type="entry name" value="Single-stranded right-handed beta-helix, Pectin lyase-like"/>
    <property type="match status" value="2"/>
</dbReference>
<dbReference type="Gene3D" id="2.60.120.560">
    <property type="entry name" value="Exo-inulinase, domain 1"/>
    <property type="match status" value="1"/>
</dbReference>
<evidence type="ECO:0000313" key="3">
    <source>
        <dbReference type="Proteomes" id="UP001596105"/>
    </source>
</evidence>
<gene>
    <name evidence="2" type="ORF">ACFPPD_26260</name>
</gene>
<keyword evidence="3" id="KW-1185">Reference proteome</keyword>
<accession>A0ABW0M4V2</accession>
<sequence>MKKEAILPLLLVTSISFETIAKEAFGAIDKARIADSTVTMVKLDAAVINAINSGGSGDGTADSLDLKANFGAVGDGVADDTDEIQAAMDSGAKIIVPPGVYLISGALKMNVITTIFEGVNATFKSTATRVINVFAGTSITGIKFEKVYLYFRQNHQNPGKFIVDRCSFLNGDYAIRGQVGRAGVGIEGEMPHNVQVTNCVFDNCSYGISGAFSDSVFSKNKMTNSPNRNIELNAGSDNLISHNWIDSGVTGICLMMSNSYTQRKPINRNIITNNRVSNISEEAISLDIHGDTAADSGSRITGTVSSIDASRSARIVPSFTLAANAYTHYYVQFLTGRARGQTHLITGMGAGGTRYLEIPTADKNLIGVSDKFTVHIGCVGNVIANNIVKKAQTGITAYGTGTETIIEGNHVEDCTGTGILIRSLYNVQAGGYGIVSNSLVQGNVVVNCELAADIISFGSSPIDVLSVGNKFQDNNVINGHIIYEYQYDDHLLIGNTATGSNENTPTTPADVFYFSSGVPFRRTKAVTGGKPTWAHATLAYDLFTGANSATKLGAADAGGSWKAVDGTWGISSNEAYSVSDVPGNIAVLPAVGTGNYIVSCVMKGDIDSSANRRRPALLFRYVDSSNFMLAYLEEGRVVIGKSDGGKTSVLASYPHLTVDNTWYSFKVICKDDIVKLSVNGVWVASHILEPAEYKKYGSAGQVGMRLSKSGSPSVAARWNNLIVEPLS</sequence>
<feature type="domain" description="Rhamnogalacturonase A/B/Epimerase-like pectate lyase" evidence="1">
    <location>
        <begin position="69"/>
        <end position="285"/>
    </location>
</feature>
<dbReference type="InterPro" id="IPR012334">
    <property type="entry name" value="Pectin_lyas_fold"/>
</dbReference>
<dbReference type="Pfam" id="PF12708">
    <property type="entry name" value="Pect-lyase_RHGA_epim"/>
    <property type="match status" value="1"/>
</dbReference>
<dbReference type="Proteomes" id="UP001596105">
    <property type="component" value="Unassembled WGS sequence"/>
</dbReference>
<dbReference type="SMART" id="SM00710">
    <property type="entry name" value="PbH1"/>
    <property type="match status" value="6"/>
</dbReference>
<dbReference type="SUPFAM" id="SSF49899">
    <property type="entry name" value="Concanavalin A-like lectins/glucanases"/>
    <property type="match status" value="1"/>
</dbReference>
<protein>
    <submittedName>
        <fullName evidence="2">Right-handed parallel beta-helix repeat-containing protein</fullName>
    </submittedName>
</protein>
<dbReference type="SUPFAM" id="SSF51126">
    <property type="entry name" value="Pectin lyase-like"/>
    <property type="match status" value="2"/>
</dbReference>
<reference evidence="3" key="1">
    <citation type="journal article" date="2019" name="Int. J. Syst. Evol. Microbiol.">
        <title>The Global Catalogue of Microorganisms (GCM) 10K type strain sequencing project: providing services to taxonomists for standard genome sequencing and annotation.</title>
        <authorList>
            <consortium name="The Broad Institute Genomics Platform"/>
            <consortium name="The Broad Institute Genome Sequencing Center for Infectious Disease"/>
            <person name="Wu L."/>
            <person name="Ma J."/>
        </authorList>
    </citation>
    <scope>NUCLEOTIDE SEQUENCE [LARGE SCALE GENOMIC DNA]</scope>
    <source>
        <strain evidence="3">CCUG 57113</strain>
    </source>
</reference>
<comment type="caution">
    <text evidence="2">The sequence shown here is derived from an EMBL/GenBank/DDBJ whole genome shotgun (WGS) entry which is preliminary data.</text>
</comment>
<evidence type="ECO:0000259" key="1">
    <source>
        <dbReference type="Pfam" id="PF12708"/>
    </source>
</evidence>
<dbReference type="RefSeq" id="WP_209749077.1">
    <property type="nucleotide sequence ID" value="NZ_JBHSMH010000118.1"/>
</dbReference>
<dbReference type="InterPro" id="IPR013320">
    <property type="entry name" value="ConA-like_dom_sf"/>
</dbReference>